<dbReference type="EMBL" id="CM047589">
    <property type="protein sequence ID" value="KAI9920531.1"/>
    <property type="molecule type" value="Genomic_DNA"/>
</dbReference>
<evidence type="ECO:0000313" key="1">
    <source>
        <dbReference type="EMBL" id="KAI9920531.1"/>
    </source>
</evidence>
<proteinExistence type="predicted"/>
<reference evidence="1 2" key="1">
    <citation type="journal article" date="2022" name="bioRxiv">
        <title>The genome of the oomycete Peronosclerospora sorghi, a cosmopolitan pathogen of maize and sorghum, is inflated with dispersed pseudogenes.</title>
        <authorList>
            <person name="Fletcher K."/>
            <person name="Martin F."/>
            <person name="Isakeit T."/>
            <person name="Cavanaugh K."/>
            <person name="Magill C."/>
            <person name="Michelmore R."/>
        </authorList>
    </citation>
    <scope>NUCLEOTIDE SEQUENCE [LARGE SCALE GENOMIC DNA]</scope>
    <source>
        <strain evidence="1">P6</strain>
    </source>
</reference>
<name>A0ACC0WQE4_9STRA</name>
<protein>
    <submittedName>
        <fullName evidence="1">Uncharacterized protein</fullName>
    </submittedName>
</protein>
<evidence type="ECO:0000313" key="2">
    <source>
        <dbReference type="Proteomes" id="UP001163321"/>
    </source>
</evidence>
<accession>A0ACC0WQE4</accession>
<dbReference type="Proteomes" id="UP001163321">
    <property type="component" value="Chromosome 10"/>
</dbReference>
<gene>
    <name evidence="1" type="ORF">PsorP6_015478</name>
</gene>
<keyword evidence="2" id="KW-1185">Reference proteome</keyword>
<comment type="caution">
    <text evidence="1">The sequence shown here is derived from an EMBL/GenBank/DDBJ whole genome shotgun (WGS) entry which is preliminary data.</text>
</comment>
<sequence>MEQDGENRYKIADFHLTLVVVNIVQALVKPPSQSRSADEIQVYERVQIVLMNHGVDQDVDRFACGVLHYELSSDWMSDDSCANSMNYSYAFHITASVASELKLNDGNL</sequence>
<organism evidence="1 2">
    <name type="scientific">Peronosclerospora sorghi</name>
    <dbReference type="NCBI Taxonomy" id="230839"/>
    <lineage>
        <taxon>Eukaryota</taxon>
        <taxon>Sar</taxon>
        <taxon>Stramenopiles</taxon>
        <taxon>Oomycota</taxon>
        <taxon>Peronosporomycetes</taxon>
        <taxon>Peronosporales</taxon>
        <taxon>Peronosporaceae</taxon>
        <taxon>Peronosclerospora</taxon>
    </lineage>
</organism>